<dbReference type="GO" id="GO:0016020">
    <property type="term" value="C:membrane"/>
    <property type="evidence" value="ECO:0007669"/>
    <property type="project" value="TreeGrafter"/>
</dbReference>
<name>A0A1B6EI40_9HEMI</name>
<proteinExistence type="predicted"/>
<dbReference type="SMART" id="SM00516">
    <property type="entry name" value="SEC14"/>
    <property type="match status" value="1"/>
</dbReference>
<dbReference type="SUPFAM" id="SSF46938">
    <property type="entry name" value="CRAL/TRIO N-terminal domain"/>
    <property type="match status" value="1"/>
</dbReference>
<feature type="domain" description="CRAL-TRIO" evidence="1">
    <location>
        <begin position="136"/>
        <end position="252"/>
    </location>
</feature>
<dbReference type="PRINTS" id="PR00180">
    <property type="entry name" value="CRETINALDHBP"/>
</dbReference>
<dbReference type="EMBL" id="GECZ01032215">
    <property type="protein sequence ID" value="JAS37554.1"/>
    <property type="molecule type" value="Transcribed_RNA"/>
</dbReference>
<dbReference type="PANTHER" id="PTHR10174">
    <property type="entry name" value="ALPHA-TOCOPHEROL TRANSFER PROTEIN-RELATED"/>
    <property type="match status" value="1"/>
</dbReference>
<sequence length="310" mass="36357">MLEQGSKEFQQSVCKNFNTSLKQVEQDVENIRDWLKSQQHLPQSASDTMLKAYIIGCKNRMEQVKQRLDNYYTVRKVMPDIFEERDPLTDLMKECNEEIHWYTLPKLTPEGYRVTMGRIITGDLTKYNLVQFTKRLLMMEDIKLNQEAFYNGNYFVFNADHYVLGHVLRLTPHITRELMYCVQDVLPMLIKGIIFINAPSYLDLLLNIMKPFMKSKLFQRIHVHTEGPEILEKYFPRALLPKDMGGQEETSDKLNKAWVKTMEDHRDWFLSEGLLTSDEKKRIPTKSSGKLKGSLDLQELQGSFKTLCID</sequence>
<dbReference type="AlphaFoldDB" id="A0A1B6EI40"/>
<protein>
    <recommendedName>
        <fullName evidence="1">CRAL-TRIO domain-containing protein</fullName>
    </recommendedName>
</protein>
<dbReference type="InterPro" id="IPR036273">
    <property type="entry name" value="CRAL/TRIO_N_dom_sf"/>
</dbReference>
<dbReference type="CDD" id="cd00170">
    <property type="entry name" value="SEC14"/>
    <property type="match status" value="1"/>
</dbReference>
<dbReference type="PROSITE" id="PS50191">
    <property type="entry name" value="CRAL_TRIO"/>
    <property type="match status" value="1"/>
</dbReference>
<dbReference type="Pfam" id="PF00650">
    <property type="entry name" value="CRAL_TRIO"/>
    <property type="match status" value="1"/>
</dbReference>
<dbReference type="SUPFAM" id="SSF52087">
    <property type="entry name" value="CRAL/TRIO domain"/>
    <property type="match status" value="1"/>
</dbReference>
<reference evidence="2" key="1">
    <citation type="submission" date="2015-11" db="EMBL/GenBank/DDBJ databases">
        <title>De novo transcriptome assembly of four potential Pierce s Disease insect vectors from Arizona vineyards.</title>
        <authorList>
            <person name="Tassone E.E."/>
        </authorList>
    </citation>
    <scope>NUCLEOTIDE SEQUENCE</scope>
</reference>
<dbReference type="PANTHER" id="PTHR10174:SF222">
    <property type="entry name" value="GH10083P-RELATED"/>
    <property type="match status" value="1"/>
</dbReference>
<dbReference type="InterPro" id="IPR036865">
    <property type="entry name" value="CRAL-TRIO_dom_sf"/>
</dbReference>
<organism evidence="2">
    <name type="scientific">Cuerna arida</name>
    <dbReference type="NCBI Taxonomy" id="1464854"/>
    <lineage>
        <taxon>Eukaryota</taxon>
        <taxon>Metazoa</taxon>
        <taxon>Ecdysozoa</taxon>
        <taxon>Arthropoda</taxon>
        <taxon>Hexapoda</taxon>
        <taxon>Insecta</taxon>
        <taxon>Pterygota</taxon>
        <taxon>Neoptera</taxon>
        <taxon>Paraneoptera</taxon>
        <taxon>Hemiptera</taxon>
        <taxon>Auchenorrhyncha</taxon>
        <taxon>Membracoidea</taxon>
        <taxon>Cicadellidae</taxon>
        <taxon>Cicadellinae</taxon>
        <taxon>Proconiini</taxon>
        <taxon>Cuerna</taxon>
    </lineage>
</organism>
<evidence type="ECO:0000313" key="2">
    <source>
        <dbReference type="EMBL" id="JAS37554.1"/>
    </source>
</evidence>
<dbReference type="GO" id="GO:1902936">
    <property type="term" value="F:phosphatidylinositol bisphosphate binding"/>
    <property type="evidence" value="ECO:0007669"/>
    <property type="project" value="TreeGrafter"/>
</dbReference>
<accession>A0A1B6EI40</accession>
<dbReference type="Gene3D" id="3.40.525.10">
    <property type="entry name" value="CRAL-TRIO lipid binding domain"/>
    <property type="match status" value="1"/>
</dbReference>
<evidence type="ECO:0000259" key="1">
    <source>
        <dbReference type="PROSITE" id="PS50191"/>
    </source>
</evidence>
<dbReference type="InterPro" id="IPR001251">
    <property type="entry name" value="CRAL-TRIO_dom"/>
</dbReference>
<gene>
    <name evidence="2" type="ORF">g.32061</name>
</gene>